<dbReference type="PANTHER" id="PTHR11105">
    <property type="entry name" value="CITRATE LYASE SUBUNIT BETA-RELATED"/>
    <property type="match status" value="1"/>
</dbReference>
<dbReference type="Gene3D" id="3.20.20.60">
    <property type="entry name" value="Phosphoenolpyruvate-binding domains"/>
    <property type="match status" value="1"/>
</dbReference>
<feature type="non-terminal residue" evidence="1">
    <location>
        <position position="73"/>
    </location>
</feature>
<dbReference type="GO" id="GO:0047777">
    <property type="term" value="F:(S)-citramalyl-CoA lyase activity"/>
    <property type="evidence" value="ECO:0007669"/>
    <property type="project" value="TreeGrafter"/>
</dbReference>
<name>A0A1Y3BDW2_EURMA</name>
<dbReference type="OrthoDB" id="1773at2759"/>
<dbReference type="InterPro" id="IPR040442">
    <property type="entry name" value="Pyrv_kinase-like_dom_sf"/>
</dbReference>
<evidence type="ECO:0008006" key="3">
    <source>
        <dbReference type="Google" id="ProtNLM"/>
    </source>
</evidence>
<dbReference type="GO" id="GO:0106064">
    <property type="term" value="P:regulation of cobalamin metabolic process"/>
    <property type="evidence" value="ECO:0007669"/>
    <property type="project" value="TreeGrafter"/>
</dbReference>
<comment type="caution">
    <text evidence="1">The sequence shown here is derived from an EMBL/GenBank/DDBJ whole genome shotgun (WGS) entry which is preliminary data.</text>
</comment>
<dbReference type="Proteomes" id="UP000194236">
    <property type="component" value="Unassembled WGS sequence"/>
</dbReference>
<keyword evidence="2" id="KW-1185">Reference proteome</keyword>
<gene>
    <name evidence="1" type="ORF">BLA29_015358</name>
</gene>
<dbReference type="SUPFAM" id="SSF51621">
    <property type="entry name" value="Phosphoenolpyruvate/pyruvate domain"/>
    <property type="match status" value="1"/>
</dbReference>
<dbReference type="InterPro" id="IPR040186">
    <property type="entry name" value="Citramalyl-CoA_lyase"/>
</dbReference>
<dbReference type="InterPro" id="IPR015813">
    <property type="entry name" value="Pyrv/PenolPyrv_kinase-like_dom"/>
</dbReference>
<organism evidence="1 2">
    <name type="scientific">Euroglyphus maynei</name>
    <name type="common">Mayne's house dust mite</name>
    <dbReference type="NCBI Taxonomy" id="6958"/>
    <lineage>
        <taxon>Eukaryota</taxon>
        <taxon>Metazoa</taxon>
        <taxon>Ecdysozoa</taxon>
        <taxon>Arthropoda</taxon>
        <taxon>Chelicerata</taxon>
        <taxon>Arachnida</taxon>
        <taxon>Acari</taxon>
        <taxon>Acariformes</taxon>
        <taxon>Sarcoptiformes</taxon>
        <taxon>Astigmata</taxon>
        <taxon>Psoroptidia</taxon>
        <taxon>Analgoidea</taxon>
        <taxon>Pyroglyphidae</taxon>
        <taxon>Pyroglyphinae</taxon>
        <taxon>Euroglyphus</taxon>
    </lineage>
</organism>
<evidence type="ECO:0000313" key="2">
    <source>
        <dbReference type="Proteomes" id="UP000194236"/>
    </source>
</evidence>
<reference evidence="1 2" key="1">
    <citation type="submission" date="2017-03" db="EMBL/GenBank/DDBJ databases">
        <title>Genome Survey of Euroglyphus maynei.</title>
        <authorList>
            <person name="Arlian L.G."/>
            <person name="Morgan M.S."/>
            <person name="Rider S.D."/>
        </authorList>
    </citation>
    <scope>NUCLEOTIDE SEQUENCE [LARGE SCALE GENOMIC DNA]</scope>
    <source>
        <strain evidence="1">Arlian Lab</strain>
        <tissue evidence="1">Whole body</tissue>
    </source>
</reference>
<dbReference type="EMBL" id="MUJZ01028114">
    <property type="protein sequence ID" value="OTF78397.1"/>
    <property type="molecule type" value="Genomic_DNA"/>
</dbReference>
<accession>A0A1Y3BDW2</accession>
<evidence type="ECO:0000313" key="1">
    <source>
        <dbReference type="EMBL" id="OTF78397.1"/>
    </source>
</evidence>
<sequence>ISSSSLQSTIIRFQSSSPSSTIDLQSLSQQSLLRRAILYVPGNDQRKIDKAIRLSEKIDTIVLDCEDGVAVKS</sequence>
<dbReference type="PANTHER" id="PTHR11105:SF0">
    <property type="entry name" value="CITRAMALYL-COA LYASE, MITOCHONDRIAL"/>
    <property type="match status" value="1"/>
</dbReference>
<feature type="non-terminal residue" evidence="1">
    <location>
        <position position="1"/>
    </location>
</feature>
<dbReference type="AlphaFoldDB" id="A0A1Y3BDW2"/>
<proteinExistence type="predicted"/>
<protein>
    <recommendedName>
        <fullName evidence="3">HpcH/HpaI aldolase/citrate lyase domain-containing protein</fullName>
    </recommendedName>
</protein>